<dbReference type="AlphaFoldDB" id="A0A0E9X6Z6"/>
<sequence length="103" mass="11565">MIQSAQQVGRETQLVEHKVPQQRWPLIEFYRVGIPVWREARQQVTLTTSLKLAQAPVSSAVKKPGSKRQGTLQCCFPFSVNGNSFSLTVLLCCCNLDVCWSVL</sequence>
<reference evidence="1" key="1">
    <citation type="submission" date="2014-11" db="EMBL/GenBank/DDBJ databases">
        <authorList>
            <person name="Amaro Gonzalez C."/>
        </authorList>
    </citation>
    <scope>NUCLEOTIDE SEQUENCE</scope>
</reference>
<dbReference type="EMBL" id="GBXM01010937">
    <property type="protein sequence ID" value="JAH97640.1"/>
    <property type="molecule type" value="Transcribed_RNA"/>
</dbReference>
<accession>A0A0E9X6Z6</accession>
<protein>
    <submittedName>
        <fullName evidence="1">Uncharacterized protein</fullName>
    </submittedName>
</protein>
<proteinExistence type="predicted"/>
<reference evidence="1" key="2">
    <citation type="journal article" date="2015" name="Fish Shellfish Immunol.">
        <title>Early steps in the European eel (Anguilla anguilla)-Vibrio vulnificus interaction in the gills: Role of the RtxA13 toxin.</title>
        <authorList>
            <person name="Callol A."/>
            <person name="Pajuelo D."/>
            <person name="Ebbesson L."/>
            <person name="Teles M."/>
            <person name="MacKenzie S."/>
            <person name="Amaro C."/>
        </authorList>
    </citation>
    <scope>NUCLEOTIDE SEQUENCE</scope>
</reference>
<organism evidence="1">
    <name type="scientific">Anguilla anguilla</name>
    <name type="common">European freshwater eel</name>
    <name type="synonym">Muraena anguilla</name>
    <dbReference type="NCBI Taxonomy" id="7936"/>
    <lineage>
        <taxon>Eukaryota</taxon>
        <taxon>Metazoa</taxon>
        <taxon>Chordata</taxon>
        <taxon>Craniata</taxon>
        <taxon>Vertebrata</taxon>
        <taxon>Euteleostomi</taxon>
        <taxon>Actinopterygii</taxon>
        <taxon>Neopterygii</taxon>
        <taxon>Teleostei</taxon>
        <taxon>Anguilliformes</taxon>
        <taxon>Anguillidae</taxon>
        <taxon>Anguilla</taxon>
    </lineage>
</organism>
<evidence type="ECO:0000313" key="1">
    <source>
        <dbReference type="EMBL" id="JAH97640.1"/>
    </source>
</evidence>
<name>A0A0E9X6Z6_ANGAN</name>